<dbReference type="SUPFAM" id="SSF56399">
    <property type="entry name" value="ADP-ribosylation"/>
    <property type="match status" value="1"/>
</dbReference>
<evidence type="ECO:0000256" key="1">
    <source>
        <dbReference type="SAM" id="MobiDB-lite"/>
    </source>
</evidence>
<feature type="region of interest" description="Disordered" evidence="1">
    <location>
        <begin position="192"/>
        <end position="247"/>
    </location>
</feature>
<feature type="compositionally biased region" description="Basic and acidic residues" evidence="1">
    <location>
        <begin position="54"/>
        <end position="68"/>
    </location>
</feature>
<feature type="domain" description="ADP ribosyltransferase" evidence="2">
    <location>
        <begin position="613"/>
        <end position="774"/>
    </location>
</feature>
<evidence type="ECO:0000313" key="4">
    <source>
        <dbReference type="Proteomes" id="UP000008416"/>
    </source>
</evidence>
<dbReference type="InterPro" id="IPR003540">
    <property type="entry name" value="ADP-ribosyltransferase"/>
</dbReference>
<dbReference type="GO" id="GO:0005576">
    <property type="term" value="C:extracellular region"/>
    <property type="evidence" value="ECO:0007669"/>
    <property type="project" value="InterPro"/>
</dbReference>
<feature type="compositionally biased region" description="Basic and acidic residues" evidence="1">
    <location>
        <begin position="365"/>
        <end position="375"/>
    </location>
</feature>
<gene>
    <name evidence="3" type="primary">6</name>
    <name evidence="3" type="ORF">PBI_SIRHARLEY_6</name>
</gene>
<feature type="compositionally biased region" description="Low complexity" evidence="1">
    <location>
        <begin position="123"/>
        <end position="137"/>
    </location>
</feature>
<dbReference type="EMBL" id="JF937107">
    <property type="protein sequence ID" value="AEK10216.1"/>
    <property type="molecule type" value="Genomic_DNA"/>
</dbReference>
<feature type="region of interest" description="Disordered" evidence="1">
    <location>
        <begin position="598"/>
        <end position="625"/>
    </location>
</feature>
<accession>G1D616</accession>
<organism evidence="3 4">
    <name type="scientific">Mycobacterium phage SirHarley</name>
    <dbReference type="NCBI Taxonomy" id="1034117"/>
    <lineage>
        <taxon>Viruses</taxon>
        <taxon>Duplodnaviria</taxon>
        <taxon>Heunggongvirae</taxon>
        <taxon>Uroviricota</taxon>
        <taxon>Caudoviricetes</taxon>
        <taxon>Dclasvirinae</taxon>
        <taxon>Plotvirus</taxon>
        <taxon>Plotvirus plot</taxon>
    </lineage>
</organism>
<proteinExistence type="predicted"/>
<feature type="compositionally biased region" description="Basic and acidic residues" evidence="1">
    <location>
        <begin position="598"/>
        <end position="616"/>
    </location>
</feature>
<dbReference type="Proteomes" id="UP000008416">
    <property type="component" value="Segment"/>
</dbReference>
<name>G1D616_9CAUD</name>
<dbReference type="Gene3D" id="3.90.176.10">
    <property type="entry name" value="Toxin ADP-ribosyltransferase, Chain A, domain 1"/>
    <property type="match status" value="1"/>
</dbReference>
<dbReference type="PROSITE" id="PS51996">
    <property type="entry name" value="TR_MART"/>
    <property type="match status" value="1"/>
</dbReference>
<feature type="region of interest" description="Disordered" evidence="1">
    <location>
        <begin position="1"/>
        <end position="144"/>
    </location>
</feature>
<dbReference type="Pfam" id="PF03496">
    <property type="entry name" value="ADPrib_exo_Tox"/>
    <property type="match status" value="1"/>
</dbReference>
<evidence type="ECO:0000259" key="2">
    <source>
        <dbReference type="Pfam" id="PF03496"/>
    </source>
</evidence>
<feature type="region of interest" description="Disordered" evidence="1">
    <location>
        <begin position="391"/>
        <end position="423"/>
    </location>
</feature>
<feature type="region of interest" description="Disordered" evidence="1">
    <location>
        <begin position="314"/>
        <end position="375"/>
    </location>
</feature>
<evidence type="ECO:0000313" key="3">
    <source>
        <dbReference type="EMBL" id="AEK10216.1"/>
    </source>
</evidence>
<feature type="compositionally biased region" description="Basic residues" evidence="1">
    <location>
        <begin position="316"/>
        <end position="327"/>
    </location>
</feature>
<feature type="compositionally biased region" description="Basic and acidic residues" evidence="1">
    <location>
        <begin position="555"/>
        <end position="567"/>
    </location>
</feature>
<sequence length="802" mass="88558">MPKKKVTGAKLKWGSAAQKRAQRKAAEASARKRRKRGLQDILKRKRRAAGSFSEVRKSSVKVAREHDLSGTGHGANKEAYRASAAESRKIKAAGGTSSADRVYSTARKLKYTAPRGKAGNQGKVGLSSRSKGSGSSSDKFKQGDTVYADGKSWTIRSFREANGNTYVDAKADNGTDLSLVIKGTGLDKKTIRTALGDRSRSESKTVKPGDSAAAHRAKSFSQNARGVSMGGRGSSSRAPKDMSSMSDRDLQNAILNARTAADKKAYSNELAKRNLDKHFPKGIKNASTEELQNKVKDGTTPSSVKTAIDAELDRRAKAKAPAKARGGRRPEKPIAQVMKPPKDAVPLVDKNGNPTPEAIRRYGNGKKESGYPDADDRAAWNKLVGRDTYRDLRDDMTPRQRANYRKELQRKLDNPRISDSVKKQARDEMALLDALDKGSGSGSANSGDARAQRVLDLHDHELQDLASEMGRLDLYKRDLKGEGHFDRKPSEISKEERVRNAIQGLMRYVEEDLGYEVDWDEQRLDNALNNDPRMKKLRAILAKLGKMTGPTESRSANRTEIKGKSSDDVDTAIDDLKAAQDSNKSDAKAKVALERIRHYDSPTDFKPPRSAQDHKRQSLASYRDVSSAINGSLRSGENISRNAWKRGVVEDLDSMISESTLKRPITVRRFIGQSAGGSGIRGDYARVKKQLESGTFKDKGFMSTEAVTPGYSVGQMGRLWSDRGKPSENDFVLEMDLPKGFNALDLRMEDLNDNHLSEILLPRNTEWEVTGTRTEDGITVYKLRPSTKPTYDEVPSKRRKKS</sequence>
<protein>
    <submittedName>
        <fullName evidence="3">VIP2-like toxin domain protein</fullName>
    </submittedName>
</protein>
<feature type="region of interest" description="Disordered" evidence="1">
    <location>
        <begin position="545"/>
        <end position="568"/>
    </location>
</feature>
<reference evidence="3 4" key="1">
    <citation type="journal article" date="2012" name="J. Virol.">
        <title>Complete Genome Sequences of 138 Mycobacteriophages.</title>
        <authorList>
            <consortium name="the Science Education Alliance Phage Hunters Advancing Genomics and Evolutionary Science Program"/>
            <consortium name="the KwaZulu-Natal Research Institute for Tuberculosis and HIV Mycobacterial Genetics Course Students"/>
            <consortium name="the Phage Hunters Integrating Research and Education Program"/>
            <person name="Hatfull G.F."/>
        </authorList>
    </citation>
    <scope>NUCLEOTIDE SEQUENCE [LARGE SCALE GENOMIC DNA]</scope>
</reference>
<feature type="compositionally biased region" description="Basic and acidic residues" evidence="1">
    <location>
        <begin position="192"/>
        <end position="207"/>
    </location>
</feature>